<feature type="binding site" evidence="6">
    <location>
        <begin position="75"/>
        <end position="76"/>
    </location>
    <ligand>
        <name>FAD</name>
        <dbReference type="ChEBI" id="CHEBI:57692"/>
    </ligand>
</feature>
<dbReference type="GO" id="GO:0019478">
    <property type="term" value="P:D-amino acid catabolic process"/>
    <property type="evidence" value="ECO:0007669"/>
    <property type="project" value="TreeGrafter"/>
</dbReference>
<evidence type="ECO:0000313" key="8">
    <source>
        <dbReference type="EMBL" id="OMH85572.1"/>
    </source>
</evidence>
<dbReference type="Gene3D" id="3.40.50.720">
    <property type="entry name" value="NAD(P)-binding Rossmann-like Domain"/>
    <property type="match status" value="1"/>
</dbReference>
<evidence type="ECO:0000313" key="9">
    <source>
        <dbReference type="Proteomes" id="UP000188320"/>
    </source>
</evidence>
<evidence type="ECO:0000256" key="1">
    <source>
        <dbReference type="ARBA" id="ARBA00001974"/>
    </source>
</evidence>
<dbReference type="Pfam" id="PF01266">
    <property type="entry name" value="DAO"/>
    <property type="match status" value="1"/>
</dbReference>
<name>A0A1R1PXB0_ZANCU</name>
<keyword evidence="5" id="KW-0560">Oxidoreductase</keyword>
<dbReference type="PIRSF" id="PIRSF000189">
    <property type="entry name" value="D-aa_oxidase"/>
    <property type="match status" value="1"/>
</dbReference>
<evidence type="ECO:0000259" key="7">
    <source>
        <dbReference type="Pfam" id="PF01266"/>
    </source>
</evidence>
<accession>A0A1R1PXB0</accession>
<dbReference type="PANTHER" id="PTHR11530:SF11">
    <property type="entry name" value="D-ASPARTATE OXIDASE"/>
    <property type="match status" value="1"/>
</dbReference>
<dbReference type="SUPFAM" id="SSF51971">
    <property type="entry name" value="Nucleotide-binding domain"/>
    <property type="match status" value="1"/>
</dbReference>
<evidence type="ECO:0000256" key="4">
    <source>
        <dbReference type="ARBA" id="ARBA00022827"/>
    </source>
</evidence>
<dbReference type="AlphaFoldDB" id="A0A1R1PXB0"/>
<evidence type="ECO:0000256" key="3">
    <source>
        <dbReference type="ARBA" id="ARBA00022630"/>
    </source>
</evidence>
<keyword evidence="4 6" id="KW-0274">FAD</keyword>
<dbReference type="GO" id="GO:0071949">
    <property type="term" value="F:FAD binding"/>
    <property type="evidence" value="ECO:0007669"/>
    <property type="project" value="InterPro"/>
</dbReference>
<feature type="binding site" evidence="6">
    <location>
        <position position="352"/>
    </location>
    <ligand>
        <name>D-dopa</name>
        <dbReference type="ChEBI" id="CHEBI:149689"/>
    </ligand>
</feature>
<dbReference type="EMBL" id="LSSK01000071">
    <property type="protein sequence ID" value="OMH85572.1"/>
    <property type="molecule type" value="Genomic_DNA"/>
</dbReference>
<comment type="caution">
    <text evidence="8">The sequence shown here is derived from an EMBL/GenBank/DDBJ whole genome shotgun (WGS) entry which is preliminary data.</text>
</comment>
<evidence type="ECO:0000256" key="6">
    <source>
        <dbReference type="PIRSR" id="PIRSR000189-1"/>
    </source>
</evidence>
<dbReference type="SUPFAM" id="SSF54373">
    <property type="entry name" value="FAD-linked reductases, C-terminal domain"/>
    <property type="match status" value="1"/>
</dbReference>
<dbReference type="Gene3D" id="3.30.9.10">
    <property type="entry name" value="D-Amino Acid Oxidase, subunit A, domain 2"/>
    <property type="match status" value="1"/>
</dbReference>
<dbReference type="OrthoDB" id="2015447at2759"/>
<keyword evidence="3" id="KW-0285">Flavoprotein</keyword>
<feature type="domain" description="FAD dependent oxidoreductase" evidence="7">
    <location>
        <begin position="10"/>
        <end position="394"/>
    </location>
</feature>
<comment type="similarity">
    <text evidence="2">Belongs to the DAMOX/DASOX family.</text>
</comment>
<proteinExistence type="inferred from homology"/>
<keyword evidence="9" id="KW-1185">Reference proteome</keyword>
<dbReference type="InterPro" id="IPR006076">
    <property type="entry name" value="FAD-dep_OxRdtase"/>
</dbReference>
<dbReference type="GO" id="GO:0003884">
    <property type="term" value="F:D-amino-acid oxidase activity"/>
    <property type="evidence" value="ECO:0007669"/>
    <property type="project" value="InterPro"/>
</dbReference>
<dbReference type="Proteomes" id="UP000188320">
    <property type="component" value="Unassembled WGS sequence"/>
</dbReference>
<dbReference type="InterPro" id="IPR023209">
    <property type="entry name" value="DAO"/>
</dbReference>
<protein>
    <submittedName>
        <fullName evidence="8">D-amino-acid oxidase</fullName>
    </submittedName>
</protein>
<reference evidence="9" key="1">
    <citation type="submission" date="2017-01" db="EMBL/GenBank/DDBJ databases">
        <authorList>
            <person name="Wang Y."/>
            <person name="White M."/>
            <person name="Kvist S."/>
            <person name="Moncalvo J.-M."/>
        </authorList>
    </citation>
    <scope>NUCLEOTIDE SEQUENCE [LARGE SCALE GENOMIC DNA]</scope>
    <source>
        <strain evidence="9">COL-18-3</strain>
    </source>
</reference>
<evidence type="ECO:0000256" key="2">
    <source>
        <dbReference type="ARBA" id="ARBA00006730"/>
    </source>
</evidence>
<organism evidence="8 9">
    <name type="scientific">Zancudomyces culisetae</name>
    <name type="common">Gut fungus</name>
    <name type="synonym">Smittium culisetae</name>
    <dbReference type="NCBI Taxonomy" id="1213189"/>
    <lineage>
        <taxon>Eukaryota</taxon>
        <taxon>Fungi</taxon>
        <taxon>Fungi incertae sedis</taxon>
        <taxon>Zoopagomycota</taxon>
        <taxon>Kickxellomycotina</taxon>
        <taxon>Harpellomycetes</taxon>
        <taxon>Harpellales</taxon>
        <taxon>Legeriomycetaceae</taxon>
        <taxon>Zancudomyces</taxon>
    </lineage>
</organism>
<gene>
    <name evidence="8" type="ORF">AX774_g860</name>
</gene>
<dbReference type="GO" id="GO:0005737">
    <property type="term" value="C:cytoplasm"/>
    <property type="evidence" value="ECO:0007669"/>
    <property type="project" value="TreeGrafter"/>
</dbReference>
<evidence type="ECO:0000256" key="5">
    <source>
        <dbReference type="ARBA" id="ARBA00023002"/>
    </source>
</evidence>
<sequence length="406" mass="45001">MSADSRATKKVVVLGAGIIGMTTALLIQQQRPREYSVLVVAEHSINPYMKSAKTPSGKTVEYPETKMDFSALEMTSPIAGAHWRSLASNSDTFLQQTEALTYKHFMNLAIKHPNSGVRIVEGVDLYLNKKLVDDNNWHFSLVKDFKVVSDLPEGVEYATNYKTLVVNPIIYIDFCKRWFLMEGGKFVTGVRVKDLRELEAIAVNEFMSKGDKSPTPVAQHFSSNELTIINCAGLGGESINKSLVNTNSKLMYPVKGQVVLVYAPSMQHKTITKLGGKYMSYVIPRGSGTVILGGTHQPHEYTPDSDPMTTDRILEECLKLAPELVEGSPEDDFKSRLEILKSNVLDVKVGFRPGRVGGVNLSVDSMYGRSGNTIRIIHNYGHNGYGFQSSYGYAVHALNLLRQNKL</sequence>
<comment type="cofactor">
    <cofactor evidence="1 6">
        <name>FAD</name>
        <dbReference type="ChEBI" id="CHEBI:57692"/>
    </cofactor>
</comment>
<feature type="binding site" evidence="6">
    <location>
        <position position="384"/>
    </location>
    <ligand>
        <name>D-dopa</name>
        <dbReference type="ChEBI" id="CHEBI:149689"/>
    </ligand>
</feature>
<dbReference type="PANTHER" id="PTHR11530">
    <property type="entry name" value="D-AMINO ACID OXIDASE"/>
    <property type="match status" value="1"/>
</dbReference>